<dbReference type="Gene3D" id="3.10.580.10">
    <property type="entry name" value="CBS-domain"/>
    <property type="match status" value="1"/>
</dbReference>
<dbReference type="Proteomes" id="UP000188993">
    <property type="component" value="Chromosome"/>
</dbReference>
<dbReference type="InterPro" id="IPR035919">
    <property type="entry name" value="EAL_sf"/>
</dbReference>
<dbReference type="EMBL" id="CP019728">
    <property type="protein sequence ID" value="AQS52618.1"/>
    <property type="molecule type" value="Genomic_DNA"/>
</dbReference>
<dbReference type="InterPro" id="IPR050706">
    <property type="entry name" value="Cyclic-di-GMP_PDE-like"/>
</dbReference>
<dbReference type="KEGG" id="jda:BW727_100209"/>
<keyword evidence="3" id="KW-1185">Reference proteome</keyword>
<dbReference type="Pfam" id="PF00563">
    <property type="entry name" value="EAL"/>
    <property type="match status" value="1"/>
</dbReference>
<dbReference type="SMART" id="SM00052">
    <property type="entry name" value="EAL"/>
    <property type="match status" value="1"/>
</dbReference>
<dbReference type="RefSeq" id="WP_062467999.1">
    <property type="nucleotide sequence ID" value="NZ_BBYN01000005.1"/>
</dbReference>
<gene>
    <name evidence="2" type="primary">dosP</name>
    <name evidence="2" type="ORF">BW727_100209</name>
</gene>
<dbReference type="OrthoDB" id="2324331at2"/>
<dbReference type="SUPFAM" id="SSF54631">
    <property type="entry name" value="CBS-domain pair"/>
    <property type="match status" value="1"/>
</dbReference>
<dbReference type="AlphaFoldDB" id="A0A1S6IM32"/>
<name>A0A1S6IM32_9LACT</name>
<dbReference type="STRING" id="708126.BW727_100209"/>
<keyword evidence="2" id="KW-0378">Hydrolase</keyword>
<sequence length="412" mass="46981">MMIQIESLEEIIRNKQIKPVFQPIISLKDGSVYGYEALSRTTGHNQIADMEELFSSAKIHNKNWELEALCREKTMESAYTFMNLSPQIKLFINVCPGVISQDALKEEINQENLSHYGIESHQLILEITERRVIEDSNSFENKVLYYRDKGFQLALDDIGSAFSGLTRIKDLQPDFVKVDRGLIQNIHKEDIKKALLKGMVAFSKASHTKIIAEGIESYEELKVLVELGIDYAQGYFIQRPAETIAPIDENLVAAIKGIHTELKKQAQMTSFYPPVKYLCNLGGAVPYDQPMVEVYEWLAANPGINKICLIKNQIPVGIVDKAQLIEKMAHKDFYQNKPIHLLANREMVLVDKELRLNEVLALTADLEKEVLIVVTDQGNYFGKISHKKLQKKFKKIELKRTKSAHVHLKNDL</sequence>
<evidence type="ECO:0000259" key="1">
    <source>
        <dbReference type="PROSITE" id="PS50883"/>
    </source>
</evidence>
<dbReference type="SUPFAM" id="SSF141868">
    <property type="entry name" value="EAL domain-like"/>
    <property type="match status" value="1"/>
</dbReference>
<reference evidence="2 3" key="1">
    <citation type="journal article" date="2014" name="Int. J. Syst. Evol. Microbiol.">
        <title>Jeotgalibaca dankookensis gen. nov., sp. nov., a member of the family Carnobacteriaceae, isolated from seujeot (Korean traditional food).</title>
        <authorList>
            <person name="Lee D.G."/>
            <person name="Trujillo M.E."/>
            <person name="Kang H."/>
            <person name="Ahn T.Y."/>
        </authorList>
    </citation>
    <scope>NUCLEOTIDE SEQUENCE [LARGE SCALE GENOMIC DNA]</scope>
    <source>
        <strain evidence="2 3">EX-07</strain>
    </source>
</reference>
<dbReference type="EC" id="3.1.4.52" evidence="2"/>
<evidence type="ECO:0000313" key="2">
    <source>
        <dbReference type="EMBL" id="AQS52618.1"/>
    </source>
</evidence>
<organism evidence="2 3">
    <name type="scientific">Jeotgalibaca dankookensis</name>
    <dbReference type="NCBI Taxonomy" id="708126"/>
    <lineage>
        <taxon>Bacteria</taxon>
        <taxon>Bacillati</taxon>
        <taxon>Bacillota</taxon>
        <taxon>Bacilli</taxon>
        <taxon>Lactobacillales</taxon>
        <taxon>Carnobacteriaceae</taxon>
        <taxon>Jeotgalibaca</taxon>
    </lineage>
</organism>
<feature type="domain" description="EAL" evidence="1">
    <location>
        <begin position="1"/>
        <end position="254"/>
    </location>
</feature>
<dbReference type="PANTHER" id="PTHR33121:SF76">
    <property type="entry name" value="SIGNALING PROTEIN"/>
    <property type="match status" value="1"/>
</dbReference>
<dbReference type="Gene3D" id="3.20.20.450">
    <property type="entry name" value="EAL domain"/>
    <property type="match status" value="1"/>
</dbReference>
<dbReference type="GO" id="GO:0071111">
    <property type="term" value="F:cyclic-guanylate-specific phosphodiesterase activity"/>
    <property type="evidence" value="ECO:0007669"/>
    <property type="project" value="UniProtKB-EC"/>
</dbReference>
<dbReference type="InterPro" id="IPR001633">
    <property type="entry name" value="EAL_dom"/>
</dbReference>
<dbReference type="PANTHER" id="PTHR33121">
    <property type="entry name" value="CYCLIC DI-GMP PHOSPHODIESTERASE PDEF"/>
    <property type="match status" value="1"/>
</dbReference>
<accession>A0A1S6IM32</accession>
<dbReference type="CDD" id="cd01948">
    <property type="entry name" value="EAL"/>
    <property type="match status" value="1"/>
</dbReference>
<proteinExistence type="predicted"/>
<protein>
    <submittedName>
        <fullName evidence="2">Oxygen sensor protein DosP</fullName>
        <ecNumber evidence="2">3.1.4.52</ecNumber>
    </submittedName>
</protein>
<dbReference type="PROSITE" id="PS50883">
    <property type="entry name" value="EAL"/>
    <property type="match status" value="1"/>
</dbReference>
<dbReference type="InterPro" id="IPR046342">
    <property type="entry name" value="CBS_dom_sf"/>
</dbReference>
<evidence type="ECO:0000313" key="3">
    <source>
        <dbReference type="Proteomes" id="UP000188993"/>
    </source>
</evidence>